<feature type="domain" description="NmrA-like" evidence="1">
    <location>
        <begin position="4"/>
        <end position="262"/>
    </location>
</feature>
<protein>
    <submittedName>
        <fullName evidence="3">NAD(P)H-binding protein</fullName>
    </submittedName>
    <submittedName>
        <fullName evidence="2">SDR family oxidoreductase</fullName>
    </submittedName>
</protein>
<evidence type="ECO:0000313" key="4">
    <source>
        <dbReference type="Proteomes" id="UP000464054"/>
    </source>
</evidence>
<dbReference type="AlphaFoldDB" id="A0AAP9IIF2"/>
<evidence type="ECO:0000259" key="1">
    <source>
        <dbReference type="Pfam" id="PF05368"/>
    </source>
</evidence>
<organism evidence="3 4">
    <name type="scientific">Pectobacterium parvum</name>
    <dbReference type="NCBI Taxonomy" id="2778550"/>
    <lineage>
        <taxon>Bacteria</taxon>
        <taxon>Pseudomonadati</taxon>
        <taxon>Pseudomonadota</taxon>
        <taxon>Gammaproteobacteria</taxon>
        <taxon>Enterobacterales</taxon>
        <taxon>Pectobacteriaceae</taxon>
        <taxon>Pectobacterium</taxon>
    </lineage>
</organism>
<reference evidence="2 5" key="3">
    <citation type="submission" date="2024-10" db="EMBL/GenBank/DDBJ databases">
        <authorList>
            <person name="Lu C.-H."/>
        </authorList>
    </citation>
    <scope>NUCLEOTIDE SEQUENCE [LARGE SCALE GENOMIC DNA]</scope>
    <source>
        <strain evidence="2 5">22QBSP01-2</strain>
    </source>
</reference>
<dbReference type="PANTHER" id="PTHR43162:SF1">
    <property type="entry name" value="PRESTALK A DIFFERENTIATION PROTEIN A"/>
    <property type="match status" value="1"/>
</dbReference>
<dbReference type="InterPro" id="IPR008030">
    <property type="entry name" value="NmrA-like"/>
</dbReference>
<accession>A0AAP9IIF2</accession>
<dbReference type="InterPro" id="IPR051604">
    <property type="entry name" value="Ergot_Alk_Oxidoreductase"/>
</dbReference>
<name>A0AAP9IIF2_9GAMM</name>
<dbReference type="InterPro" id="IPR036291">
    <property type="entry name" value="NAD(P)-bd_dom_sf"/>
</dbReference>
<dbReference type="Proteomes" id="UP000464054">
    <property type="component" value="Chromosome"/>
</dbReference>
<gene>
    <name evidence="2" type="ORF">ACIPSN_17865</name>
    <name evidence="3" type="ORF">GMX10_16900</name>
</gene>
<dbReference type="RefSeq" id="WP_039503410.1">
    <property type="nucleotide sequence ID" value="NZ_CP046377.1"/>
</dbReference>
<dbReference type="EMBL" id="JBIXKD010000022">
    <property type="protein sequence ID" value="MFJ5323197.1"/>
    <property type="molecule type" value="Genomic_DNA"/>
</dbReference>
<dbReference type="EMBL" id="CP046377">
    <property type="protein sequence ID" value="QHQ25536.1"/>
    <property type="molecule type" value="Genomic_DNA"/>
</dbReference>
<evidence type="ECO:0000313" key="5">
    <source>
        <dbReference type="Proteomes" id="UP001617714"/>
    </source>
</evidence>
<sequence>MKFIIHGATGAQGAPLYNMLIAEGKNAVAAVRNPADIANGQAVAVDMSSVDSLVKAYTGADGVFVHLPLGSEDQRLHYAHTIAEAVGKARPKRVVISTSGWKLESSSDNRALPALVSGIENTGISLAIVAPVQYLENLLLPIVTEAVKQEHKLPYPLRDDFPVSWCSHLDIADVAAALLTNFSLTGVISVGILPAVTGTELALAFSNHYGYEVKYESQTPEEFGKKLSVLFGEAAAAEVAAAYEAKAKTKNAAIDQKTSSQERLGLPIRTVEKWLNDIGA</sequence>
<dbReference type="Pfam" id="PF05368">
    <property type="entry name" value="NmrA"/>
    <property type="match status" value="1"/>
</dbReference>
<dbReference type="Gene3D" id="3.40.50.720">
    <property type="entry name" value="NAD(P)-binding Rossmann-like Domain"/>
    <property type="match status" value="1"/>
</dbReference>
<dbReference type="Proteomes" id="UP001617714">
    <property type="component" value="Unassembled WGS sequence"/>
</dbReference>
<reference evidence="3" key="2">
    <citation type="journal article" date="2022" name="Plant Pathol J">
        <title>Comparative Genomic Analysis of Pathogenic Factors of Pectobacterium Species Isolated in South Korea Using Whole-Genome Sequencing.</title>
        <authorList>
            <person name="Jee S."/>
            <person name="Kang I.J."/>
            <person name="Bak G."/>
            <person name="Kang S."/>
            <person name="Lee J."/>
            <person name="Heu S."/>
            <person name="Hwang I."/>
        </authorList>
    </citation>
    <scope>NUCLEOTIDE SEQUENCE</scope>
    <source>
        <strain evidence="3">PZ1</strain>
    </source>
</reference>
<reference evidence="4" key="1">
    <citation type="submission" date="2019-11" db="EMBL/GenBank/DDBJ databases">
        <authorList>
            <person name="Jee S."/>
        </authorList>
    </citation>
    <scope>NUCLEOTIDE SEQUENCE [LARGE SCALE GENOMIC DNA]</scope>
    <source>
        <strain evidence="4">PZ1</strain>
    </source>
</reference>
<keyword evidence="5" id="KW-1185">Reference proteome</keyword>
<proteinExistence type="predicted"/>
<dbReference type="PANTHER" id="PTHR43162">
    <property type="match status" value="1"/>
</dbReference>
<dbReference type="SUPFAM" id="SSF51735">
    <property type="entry name" value="NAD(P)-binding Rossmann-fold domains"/>
    <property type="match status" value="1"/>
</dbReference>
<evidence type="ECO:0000313" key="2">
    <source>
        <dbReference type="EMBL" id="MFJ5323197.1"/>
    </source>
</evidence>
<evidence type="ECO:0000313" key="3">
    <source>
        <dbReference type="EMBL" id="QHQ25536.1"/>
    </source>
</evidence>